<accession>Q98P72</accession>
<dbReference type="Proteomes" id="UP000000552">
    <property type="component" value="Plasmid pMLb"/>
</dbReference>
<dbReference type="EMBL" id="AP003017">
    <property type="protein sequence ID" value="BAB54783.1"/>
    <property type="molecule type" value="Genomic_DNA"/>
</dbReference>
<reference evidence="1 2" key="1">
    <citation type="journal article" date="2000" name="DNA Res.">
        <title>Complete genome structure of the nitrogen-fixing symbiotic bacterium Mesorhizobium loti.</title>
        <authorList>
            <person name="Kaneko T."/>
            <person name="Nakamura Y."/>
            <person name="Sato S."/>
            <person name="Asamizu E."/>
            <person name="Kato T."/>
            <person name="Sasamoto S."/>
            <person name="Watanabe A."/>
            <person name="Idesawa K."/>
            <person name="Ishikawa A."/>
            <person name="Kawashima K."/>
            <person name="Kimura T."/>
            <person name="Kishida Y."/>
            <person name="Kiyokawa C."/>
            <person name="Kohara M."/>
            <person name="Matsumoto M."/>
            <person name="Matsuno A."/>
            <person name="Mochizuki Y."/>
            <person name="Nakayama S."/>
            <person name="Nakazaki N."/>
            <person name="Shimpo S."/>
            <person name="Sugimoto M."/>
            <person name="Takeuchi C."/>
            <person name="Yamada M."/>
            <person name="Tabata S."/>
        </authorList>
    </citation>
    <scope>NUCLEOTIDE SEQUENCE [LARGE SCALE GENOMIC DNA]</scope>
    <source>
        <strain evidence="2">LMG 29417 / CECT 9101 / MAFF 303099</strain>
        <plasmid evidence="1 2">pMLb</plasmid>
    </source>
</reference>
<name>Q98P72_RHILO</name>
<organism evidence="1 2">
    <name type="scientific">Mesorhizobium japonicum (strain LMG 29417 / CECT 9101 / MAFF 303099)</name>
    <name type="common">Mesorhizobium loti (strain MAFF 303099)</name>
    <dbReference type="NCBI Taxonomy" id="266835"/>
    <lineage>
        <taxon>Bacteria</taxon>
        <taxon>Pseudomonadati</taxon>
        <taxon>Pseudomonadota</taxon>
        <taxon>Alphaproteobacteria</taxon>
        <taxon>Hyphomicrobiales</taxon>
        <taxon>Phyllobacteriaceae</taxon>
        <taxon>Mesorhizobium</taxon>
    </lineage>
</organism>
<proteinExistence type="predicted"/>
<gene>
    <name evidence="1" type="ordered locus">msl9587</name>
</gene>
<dbReference type="HOGENOM" id="CLU_3121942_0_0_5"/>
<protein>
    <submittedName>
        <fullName evidence="1">Msl9587 protein</fullName>
    </submittedName>
</protein>
<evidence type="ECO:0000313" key="2">
    <source>
        <dbReference type="Proteomes" id="UP000000552"/>
    </source>
</evidence>
<geneLocation type="plasmid" evidence="1 2">
    <name>pMLb</name>
</geneLocation>
<sequence>MQNVHICVDQSRLASVEAARVRLAVKKRSRALAVGQFEISIRTDGRKGSQ</sequence>
<dbReference type="KEGG" id="mlo:msl9587"/>
<keyword evidence="1" id="KW-0614">Plasmid</keyword>
<dbReference type="AlphaFoldDB" id="Q98P72"/>
<evidence type="ECO:0000313" key="1">
    <source>
        <dbReference type="EMBL" id="BAB54783.1"/>
    </source>
</evidence>